<dbReference type="SMART" id="SM00382">
    <property type="entry name" value="AAA"/>
    <property type="match status" value="1"/>
</dbReference>
<dbReference type="Pfam" id="PF24933">
    <property type="entry name" value="DUF7751"/>
    <property type="match status" value="1"/>
</dbReference>
<keyword evidence="5" id="KW-0496">Mitochondrion</keyword>
<dbReference type="PROSITE" id="PS00674">
    <property type="entry name" value="AAA"/>
    <property type="match status" value="1"/>
</dbReference>
<keyword evidence="2" id="KW-0547">Nucleotide-binding</keyword>
<evidence type="ECO:0000259" key="7">
    <source>
        <dbReference type="SMART" id="SM00382"/>
    </source>
</evidence>
<comment type="caution">
    <text evidence="8">The sequence shown here is derived from an EMBL/GenBank/DDBJ whole genome shotgun (WGS) entry which is preliminary data.</text>
</comment>
<dbReference type="Proteomes" id="UP000824890">
    <property type="component" value="Unassembled WGS sequence"/>
</dbReference>
<dbReference type="Gene3D" id="3.40.50.300">
    <property type="entry name" value="P-loop containing nucleotide triphosphate hydrolases"/>
    <property type="match status" value="1"/>
</dbReference>
<dbReference type="InterPro" id="IPR051701">
    <property type="entry name" value="Mito_OM_Translocase_MSP1"/>
</dbReference>
<comment type="subcellular location">
    <subcellularLocation>
        <location evidence="1">Mitochondrion outer membrane</location>
        <topology evidence="1">Single-pass membrane protein</topology>
    </subcellularLocation>
</comment>
<gene>
    <name evidence="8" type="ORF">HID58_001759</name>
</gene>
<dbReference type="InterPro" id="IPR056653">
    <property type="entry name" value="DUF7751"/>
</dbReference>
<dbReference type="InterPro" id="IPR003593">
    <property type="entry name" value="AAA+_ATPase"/>
</dbReference>
<dbReference type="InterPro" id="IPR003959">
    <property type="entry name" value="ATPase_AAA_core"/>
</dbReference>
<sequence length="888" mass="99272">MEQKSVLFSALGVGVGLGLGLASGQGLGKWANGSVAAEDGLTGEKIEQELARQIVDGRESSVTFDEFPYFLSEKTRLLLTSAAYVHLKQFDISKHTRNLAPASKAILLSGPAEFYQQMLAKALAHYFESKLLLLDVTDFSIKMQSKYGCIKKEPCHKRSISEMTLDKMSNLMESFSMLTQREETRGTLRRLTSGNDLTSRGFEGSSHPNRLKRNASAASDISSISSRSASSVSASSKRSTNLCFDEKLFLQSLYKVLVSVSETNPIIIYLRDVEKLIQSERFYKLFQRLLTKLSGPVLLLGSRLLEPEDDCQEVGEGISALFPYNIEIRPPEDESQLMSWKTRFEDDMKLIQFQDNKNHIAEVLAANDLECDDLGSICHADTMFLSSHIEEIVEGSKYPENSLKLDRNTDSKGEESEEIVKSESKSETVPANKDDLESSIPAAKNECPLPPKAPEVAPDNEFEKRIRPEVIPANEIGVTFADIGSLDETKESLQELVMLPLRRPDLFKGGLLKPCRGILLFGPPGTGKTMMAKAIANEAGASFINVSMSTITSKWFGEDEKNVRALFTLAAKVSPTIIFVDEVDSMLGQRTRAGEHEAMRKIKNEFMTHWDGLLSNSGDRILVLAATNRPFDLDEAIIRRFERRIMVGLPSVESREKILRTLLSKEKTENLDFHELAQMTDGYSGSDLKNFCTTAAYRPVRELIKQECLKDQERKKREEPEKSSEEGSDAKEEASEERVITLRALSMEDMRVAKSQVAASFAAEGAGMNELKQWNDFLILGCPEKVTAMRYIPNSSNDTDIKNSNFLVKLAHPNHQVSFLGGSCCHQIIRSHSIFTKLQLLLLLLPPLLLMESLVVFPQTLDTKLPVRAQEKIKFHQCHNHDFKTVTK</sequence>
<feature type="region of interest" description="Disordered" evidence="6">
    <location>
        <begin position="711"/>
        <end position="736"/>
    </location>
</feature>
<evidence type="ECO:0000313" key="8">
    <source>
        <dbReference type="EMBL" id="KAH0942122.1"/>
    </source>
</evidence>
<protein>
    <recommendedName>
        <fullName evidence="7">AAA+ ATPase domain-containing protein</fullName>
    </recommendedName>
</protein>
<reference evidence="8 9" key="1">
    <citation type="submission" date="2021-05" db="EMBL/GenBank/DDBJ databases">
        <title>Genome Assembly of Synthetic Allotetraploid Brassica napus Reveals Homoeologous Exchanges between Subgenomes.</title>
        <authorList>
            <person name="Davis J.T."/>
        </authorList>
    </citation>
    <scope>NUCLEOTIDE SEQUENCE [LARGE SCALE GENOMIC DNA]</scope>
    <source>
        <strain evidence="9">cv. Da-Ae</strain>
        <tissue evidence="8">Seedling</tissue>
    </source>
</reference>
<accession>A0ABQ8EKA2</accession>
<feature type="region of interest" description="Disordered" evidence="6">
    <location>
        <begin position="187"/>
        <end position="218"/>
    </location>
</feature>
<keyword evidence="3" id="KW-0472">Membrane</keyword>
<dbReference type="SUPFAM" id="SSF52540">
    <property type="entry name" value="P-loop containing nucleoside triphosphate hydrolases"/>
    <property type="match status" value="1"/>
</dbReference>
<dbReference type="EMBL" id="JAGKQM010000001">
    <property type="protein sequence ID" value="KAH0942122.1"/>
    <property type="molecule type" value="Genomic_DNA"/>
</dbReference>
<evidence type="ECO:0000256" key="1">
    <source>
        <dbReference type="ARBA" id="ARBA00004572"/>
    </source>
</evidence>
<name>A0ABQ8EKA2_BRANA</name>
<evidence type="ECO:0000256" key="4">
    <source>
        <dbReference type="ARBA" id="ARBA00022840"/>
    </source>
</evidence>
<dbReference type="Pfam" id="PF00004">
    <property type="entry name" value="AAA"/>
    <property type="match status" value="1"/>
</dbReference>
<keyword evidence="9" id="KW-1185">Reference proteome</keyword>
<keyword evidence="3" id="KW-1000">Mitochondrion outer membrane</keyword>
<dbReference type="PANTHER" id="PTHR45644:SF18">
    <property type="entry name" value="P-LOOP CONTAINING NUCLEOSIDE TRIPHOSPHATE HYDROLASES SUPERFAMILY PROTEIN"/>
    <property type="match status" value="1"/>
</dbReference>
<dbReference type="InterPro" id="IPR041569">
    <property type="entry name" value="AAA_lid_3"/>
</dbReference>
<feature type="compositionally biased region" description="Basic and acidic residues" evidence="6">
    <location>
        <begin position="403"/>
        <end position="436"/>
    </location>
</feature>
<dbReference type="InterPro" id="IPR027417">
    <property type="entry name" value="P-loop_NTPase"/>
</dbReference>
<keyword evidence="4" id="KW-0067">ATP-binding</keyword>
<evidence type="ECO:0000256" key="3">
    <source>
        <dbReference type="ARBA" id="ARBA00022787"/>
    </source>
</evidence>
<evidence type="ECO:0000256" key="5">
    <source>
        <dbReference type="ARBA" id="ARBA00023128"/>
    </source>
</evidence>
<evidence type="ECO:0000313" key="9">
    <source>
        <dbReference type="Proteomes" id="UP000824890"/>
    </source>
</evidence>
<dbReference type="PANTHER" id="PTHR45644">
    <property type="entry name" value="AAA ATPASE, PUTATIVE (AFU_ORTHOLOGUE AFUA_2G12920)-RELATED-RELATED"/>
    <property type="match status" value="1"/>
</dbReference>
<dbReference type="Gene3D" id="1.10.8.60">
    <property type="match status" value="1"/>
</dbReference>
<feature type="domain" description="AAA+ ATPase" evidence="7">
    <location>
        <begin position="514"/>
        <end position="651"/>
    </location>
</feature>
<dbReference type="InterPro" id="IPR003960">
    <property type="entry name" value="ATPase_AAA_CS"/>
</dbReference>
<evidence type="ECO:0000256" key="2">
    <source>
        <dbReference type="ARBA" id="ARBA00022741"/>
    </source>
</evidence>
<proteinExistence type="predicted"/>
<evidence type="ECO:0000256" key="6">
    <source>
        <dbReference type="SAM" id="MobiDB-lite"/>
    </source>
</evidence>
<dbReference type="Pfam" id="PF17862">
    <property type="entry name" value="AAA_lid_3"/>
    <property type="match status" value="1"/>
</dbReference>
<feature type="region of interest" description="Disordered" evidence="6">
    <location>
        <begin position="400"/>
        <end position="457"/>
    </location>
</feature>
<organism evidence="8 9">
    <name type="scientific">Brassica napus</name>
    <name type="common">Rape</name>
    <dbReference type="NCBI Taxonomy" id="3708"/>
    <lineage>
        <taxon>Eukaryota</taxon>
        <taxon>Viridiplantae</taxon>
        <taxon>Streptophyta</taxon>
        <taxon>Embryophyta</taxon>
        <taxon>Tracheophyta</taxon>
        <taxon>Spermatophyta</taxon>
        <taxon>Magnoliopsida</taxon>
        <taxon>eudicotyledons</taxon>
        <taxon>Gunneridae</taxon>
        <taxon>Pentapetalae</taxon>
        <taxon>rosids</taxon>
        <taxon>malvids</taxon>
        <taxon>Brassicales</taxon>
        <taxon>Brassicaceae</taxon>
        <taxon>Brassiceae</taxon>
        <taxon>Brassica</taxon>
    </lineage>
</organism>